<dbReference type="Gene3D" id="3.40.30.10">
    <property type="entry name" value="Glutaredoxin"/>
    <property type="match status" value="1"/>
</dbReference>
<comment type="catalytic activity">
    <reaction evidence="4">
        <text>[protein]-disulfide + 2 glutathione = [protein]-dithiol + glutathione disulfide</text>
        <dbReference type="Rhea" id="RHEA:21064"/>
        <dbReference type="Rhea" id="RHEA-COMP:10593"/>
        <dbReference type="Rhea" id="RHEA-COMP:10594"/>
        <dbReference type="ChEBI" id="CHEBI:29950"/>
        <dbReference type="ChEBI" id="CHEBI:50058"/>
        <dbReference type="ChEBI" id="CHEBI:57925"/>
        <dbReference type="ChEBI" id="CHEBI:58297"/>
        <dbReference type="EC" id="1.8.4.2"/>
    </reaction>
    <physiologicalReaction direction="right-to-left" evidence="4">
        <dbReference type="Rhea" id="RHEA:21066"/>
    </physiologicalReaction>
</comment>
<name>A0A8K0JUA2_LADFU</name>
<dbReference type="CDD" id="cd02959">
    <property type="entry name" value="ERp19"/>
    <property type="match status" value="1"/>
</dbReference>
<reference evidence="6" key="2">
    <citation type="submission" date="2017-10" db="EMBL/GenBank/DDBJ databases">
        <title>Ladona fulva Genome sequencing and assembly.</title>
        <authorList>
            <person name="Murali S."/>
            <person name="Richards S."/>
            <person name="Bandaranaike D."/>
            <person name="Bellair M."/>
            <person name="Blankenburg K."/>
            <person name="Chao H."/>
            <person name="Dinh H."/>
            <person name="Doddapaneni H."/>
            <person name="Dugan-Rocha S."/>
            <person name="Elkadiri S."/>
            <person name="Gnanaolivu R."/>
            <person name="Hernandez B."/>
            <person name="Skinner E."/>
            <person name="Javaid M."/>
            <person name="Lee S."/>
            <person name="Li M."/>
            <person name="Ming W."/>
            <person name="Munidasa M."/>
            <person name="Muniz J."/>
            <person name="Nguyen L."/>
            <person name="Hughes D."/>
            <person name="Osuji N."/>
            <person name="Pu L.-L."/>
            <person name="Puazo M."/>
            <person name="Qu C."/>
            <person name="Quiroz J."/>
            <person name="Raj R."/>
            <person name="Weissenberger G."/>
            <person name="Xin Y."/>
            <person name="Zou X."/>
            <person name="Han Y."/>
            <person name="Worley K."/>
            <person name="Muzny D."/>
            <person name="Gibbs R."/>
        </authorList>
    </citation>
    <scope>NUCLEOTIDE SEQUENCE</scope>
    <source>
        <strain evidence="6">Sampled in the wild</strain>
    </source>
</reference>
<evidence type="ECO:0000259" key="5">
    <source>
        <dbReference type="PROSITE" id="PS51352"/>
    </source>
</evidence>
<protein>
    <recommendedName>
        <fullName evidence="2">Thioredoxin domain-containing protein 12</fullName>
        <ecNumber evidence="1">1.8.4.2</ecNumber>
    </recommendedName>
</protein>
<evidence type="ECO:0000256" key="1">
    <source>
        <dbReference type="ARBA" id="ARBA00013094"/>
    </source>
</evidence>
<dbReference type="GO" id="GO:0019153">
    <property type="term" value="F:protein-disulfide reductase (glutathione) activity"/>
    <property type="evidence" value="ECO:0007669"/>
    <property type="project" value="UniProtKB-EC"/>
</dbReference>
<comment type="caution">
    <text evidence="6">The sequence shown here is derived from an EMBL/GenBank/DDBJ whole genome shotgun (WGS) entry which is preliminary data.</text>
</comment>
<dbReference type="PROSITE" id="PS00194">
    <property type="entry name" value="THIOREDOXIN_1"/>
    <property type="match status" value="1"/>
</dbReference>
<feature type="domain" description="Thioredoxin" evidence="5">
    <location>
        <begin position="37"/>
        <end position="179"/>
    </location>
</feature>
<dbReference type="SUPFAM" id="SSF52833">
    <property type="entry name" value="Thioredoxin-like"/>
    <property type="match status" value="1"/>
</dbReference>
<dbReference type="GO" id="GO:0005783">
    <property type="term" value="C:endoplasmic reticulum"/>
    <property type="evidence" value="ECO:0007669"/>
    <property type="project" value="TreeGrafter"/>
</dbReference>
<dbReference type="InterPro" id="IPR017937">
    <property type="entry name" value="Thioredoxin_CS"/>
</dbReference>
<reference evidence="6" key="1">
    <citation type="submission" date="2013-04" db="EMBL/GenBank/DDBJ databases">
        <authorList>
            <person name="Qu J."/>
            <person name="Murali S.C."/>
            <person name="Bandaranaike D."/>
            <person name="Bellair M."/>
            <person name="Blankenburg K."/>
            <person name="Chao H."/>
            <person name="Dinh H."/>
            <person name="Doddapaneni H."/>
            <person name="Downs B."/>
            <person name="Dugan-Rocha S."/>
            <person name="Elkadiri S."/>
            <person name="Gnanaolivu R.D."/>
            <person name="Hernandez B."/>
            <person name="Javaid M."/>
            <person name="Jayaseelan J.C."/>
            <person name="Lee S."/>
            <person name="Li M."/>
            <person name="Ming W."/>
            <person name="Munidasa M."/>
            <person name="Muniz J."/>
            <person name="Nguyen L."/>
            <person name="Ongeri F."/>
            <person name="Osuji N."/>
            <person name="Pu L.-L."/>
            <person name="Puazo M."/>
            <person name="Qu C."/>
            <person name="Quiroz J."/>
            <person name="Raj R."/>
            <person name="Weissenberger G."/>
            <person name="Xin Y."/>
            <person name="Zou X."/>
            <person name="Han Y."/>
            <person name="Richards S."/>
            <person name="Worley K."/>
            <person name="Muzny D."/>
            <person name="Gibbs R."/>
        </authorList>
    </citation>
    <scope>NUCLEOTIDE SEQUENCE</scope>
    <source>
        <strain evidence="6">Sampled in the wild</strain>
    </source>
</reference>
<accession>A0A8K0JUA2</accession>
<dbReference type="PROSITE" id="PS51352">
    <property type="entry name" value="THIOREDOXIN_2"/>
    <property type="match status" value="1"/>
</dbReference>
<dbReference type="PANTHER" id="PTHR15337">
    <property type="entry name" value="ANTERIOR GRADIENT PROTEIN-RELATED"/>
    <property type="match status" value="1"/>
</dbReference>
<dbReference type="InterPro" id="IPR051099">
    <property type="entry name" value="AGR/TXD"/>
</dbReference>
<dbReference type="OrthoDB" id="262308at2759"/>
<dbReference type="EMBL" id="KZ308144">
    <property type="protein sequence ID" value="KAG8222805.1"/>
    <property type="molecule type" value="Genomic_DNA"/>
</dbReference>
<evidence type="ECO:0000256" key="4">
    <source>
        <dbReference type="ARBA" id="ARBA00033687"/>
    </source>
</evidence>
<dbReference type="Proteomes" id="UP000792457">
    <property type="component" value="Unassembled WGS sequence"/>
</dbReference>
<dbReference type="Pfam" id="PF13899">
    <property type="entry name" value="Thioredoxin_7"/>
    <property type="match status" value="1"/>
</dbReference>
<dbReference type="AlphaFoldDB" id="A0A8K0JUA2"/>
<evidence type="ECO:0000313" key="7">
    <source>
        <dbReference type="Proteomes" id="UP000792457"/>
    </source>
</evidence>
<dbReference type="InterPro" id="IPR037462">
    <property type="entry name" value="ERp19"/>
</dbReference>
<dbReference type="PANTHER" id="PTHR15337:SF11">
    <property type="entry name" value="THIOREDOXIN DOMAIN-CONTAINING PROTEIN"/>
    <property type="match status" value="1"/>
</dbReference>
<evidence type="ECO:0000256" key="2">
    <source>
        <dbReference type="ARBA" id="ARBA00016955"/>
    </source>
</evidence>
<evidence type="ECO:0000256" key="3">
    <source>
        <dbReference type="ARBA" id="ARBA00022729"/>
    </source>
</evidence>
<organism evidence="6 7">
    <name type="scientific">Ladona fulva</name>
    <name type="common">Scarce chaser dragonfly</name>
    <name type="synonym">Libellula fulva</name>
    <dbReference type="NCBI Taxonomy" id="123851"/>
    <lineage>
        <taxon>Eukaryota</taxon>
        <taxon>Metazoa</taxon>
        <taxon>Ecdysozoa</taxon>
        <taxon>Arthropoda</taxon>
        <taxon>Hexapoda</taxon>
        <taxon>Insecta</taxon>
        <taxon>Pterygota</taxon>
        <taxon>Palaeoptera</taxon>
        <taxon>Odonata</taxon>
        <taxon>Epiprocta</taxon>
        <taxon>Anisoptera</taxon>
        <taxon>Libelluloidea</taxon>
        <taxon>Libellulidae</taxon>
        <taxon>Ladona</taxon>
    </lineage>
</organism>
<keyword evidence="7" id="KW-1185">Reference proteome</keyword>
<dbReference type="InterPro" id="IPR036249">
    <property type="entry name" value="Thioredoxin-like_sf"/>
</dbReference>
<dbReference type="EC" id="1.8.4.2" evidence="1"/>
<sequence>MSVNKTNSEIGVFKLGIYMSGKIFEMHLQPLFLFTLLLVIVNSRAGEAPDNGLGNQYDWQTLEEGLLKAKSTKKPLMLVIHKSWCGACKALKPKFAASKGIQALSSNFVMVNAMDSEEPSDKKYAPDGGYIPRILFLSSEGDVLEDIVNDGGNPSYKYYYFGVSDIISSMKKVIDLYGVHPVQDEL</sequence>
<evidence type="ECO:0000313" key="6">
    <source>
        <dbReference type="EMBL" id="KAG8222805.1"/>
    </source>
</evidence>
<gene>
    <name evidence="6" type="ORF">J437_LFUL005011</name>
</gene>
<keyword evidence="3" id="KW-0732">Signal</keyword>
<proteinExistence type="predicted"/>
<dbReference type="InterPro" id="IPR013766">
    <property type="entry name" value="Thioredoxin_domain"/>
</dbReference>